<feature type="transmembrane region" description="Helical" evidence="1">
    <location>
        <begin position="5"/>
        <end position="26"/>
    </location>
</feature>
<sequence>MKGAIISCIIANAIIYISYSIYNLSFSIKDWTINSRESFSITFSCLNLTILILHFLSKLMFEQPYKK</sequence>
<accession>A0A8S5UQQ3</accession>
<keyword evidence="1" id="KW-0472">Membrane</keyword>
<name>A0A8S5UQQ3_9CAUD</name>
<proteinExistence type="predicted"/>
<reference evidence="2" key="1">
    <citation type="journal article" date="2021" name="Proc. Natl. Acad. Sci. U.S.A.">
        <title>A Catalog of Tens of Thousands of Viruses from Human Metagenomes Reveals Hidden Associations with Chronic Diseases.</title>
        <authorList>
            <person name="Tisza M.J."/>
            <person name="Buck C.B."/>
        </authorList>
    </citation>
    <scope>NUCLEOTIDE SEQUENCE</scope>
    <source>
        <strain evidence="2">CtQyH19</strain>
    </source>
</reference>
<organism evidence="2">
    <name type="scientific">Podoviridae sp. ctQyH19</name>
    <dbReference type="NCBI Taxonomy" id="2825249"/>
    <lineage>
        <taxon>Viruses</taxon>
        <taxon>Duplodnaviria</taxon>
        <taxon>Heunggongvirae</taxon>
        <taxon>Uroviricota</taxon>
        <taxon>Caudoviricetes</taxon>
    </lineage>
</organism>
<evidence type="ECO:0000256" key="1">
    <source>
        <dbReference type="SAM" id="Phobius"/>
    </source>
</evidence>
<keyword evidence="1" id="KW-0812">Transmembrane</keyword>
<feature type="transmembrane region" description="Helical" evidence="1">
    <location>
        <begin position="38"/>
        <end position="57"/>
    </location>
</feature>
<protein>
    <submittedName>
        <fullName evidence="2">Uncharacterized protein</fullName>
    </submittedName>
</protein>
<dbReference type="EMBL" id="BK016121">
    <property type="protein sequence ID" value="DAF96799.1"/>
    <property type="molecule type" value="Genomic_DNA"/>
</dbReference>
<evidence type="ECO:0000313" key="2">
    <source>
        <dbReference type="EMBL" id="DAF96799.1"/>
    </source>
</evidence>
<keyword evidence="1" id="KW-1133">Transmembrane helix</keyword>